<dbReference type="EMBL" id="NRGR01000061">
    <property type="protein sequence ID" value="PCC37582.1"/>
    <property type="molecule type" value="Genomic_DNA"/>
</dbReference>
<reference evidence="1 2" key="1">
    <citation type="journal article" date="2017" name="Elife">
        <title>Extensive horizontal gene transfer in cheese-associated bacteria.</title>
        <authorList>
            <person name="Bonham K.S."/>
            <person name="Wolfe B.E."/>
            <person name="Dutton R.J."/>
        </authorList>
    </citation>
    <scope>NUCLEOTIDE SEQUENCE [LARGE SCALE GENOMIC DNA]</scope>
    <source>
        <strain evidence="1 2">341_9</strain>
    </source>
</reference>
<organism evidence="1 2">
    <name type="scientific">Brachybacterium alimentarium</name>
    <dbReference type="NCBI Taxonomy" id="47845"/>
    <lineage>
        <taxon>Bacteria</taxon>
        <taxon>Bacillati</taxon>
        <taxon>Actinomycetota</taxon>
        <taxon>Actinomycetes</taxon>
        <taxon>Micrococcales</taxon>
        <taxon>Dermabacteraceae</taxon>
        <taxon>Brachybacterium</taxon>
    </lineage>
</organism>
<name>A0A2A3YCT8_9MICO</name>
<dbReference type="AlphaFoldDB" id="A0A2A3YCT8"/>
<sequence length="169" mass="18770">MVTTKLRKRDTGERGNLGQFATAVRRDVAVQIPESPAPGREVAVSPGLRYLAEHVESRFDDKGRTVVSIQINRDQLTTSGYRQGSKPWDMHDDEVSDDQVDTYLEARSDDPEIFGDDLGFPGEARWISASSTLELTHTGYEGVADDELSSTVSASLGDFRNDLRLHEWG</sequence>
<evidence type="ECO:0000313" key="1">
    <source>
        <dbReference type="EMBL" id="PCC37582.1"/>
    </source>
</evidence>
<dbReference type="Proteomes" id="UP000218598">
    <property type="component" value="Unassembled WGS sequence"/>
</dbReference>
<evidence type="ECO:0000313" key="2">
    <source>
        <dbReference type="Proteomes" id="UP000218598"/>
    </source>
</evidence>
<accession>A0A2A3YCT8</accession>
<proteinExistence type="predicted"/>
<comment type="caution">
    <text evidence="1">The sequence shown here is derived from an EMBL/GenBank/DDBJ whole genome shotgun (WGS) entry which is preliminary data.</text>
</comment>
<gene>
    <name evidence="1" type="ORF">CIK66_18565</name>
</gene>
<keyword evidence="2" id="KW-1185">Reference proteome</keyword>
<dbReference type="RefSeq" id="WP_096198025.1">
    <property type="nucleotide sequence ID" value="NZ_NRGR01000061.1"/>
</dbReference>
<protein>
    <submittedName>
        <fullName evidence="1">Uncharacterized protein</fullName>
    </submittedName>
</protein>